<keyword evidence="4 7" id="KW-0378">Hydrolase</keyword>
<gene>
    <name evidence="8" type="ORF">IB285_09690</name>
</gene>
<dbReference type="InterPro" id="IPR023346">
    <property type="entry name" value="Lysozyme-like_dom_sf"/>
</dbReference>
<dbReference type="SUPFAM" id="SSF53955">
    <property type="entry name" value="Lysozyme-like"/>
    <property type="match status" value="1"/>
</dbReference>
<comment type="caution">
    <text evidence="8">The sequence shown here is derived from an EMBL/GenBank/DDBJ whole genome shotgun (WGS) entry which is preliminary data.</text>
</comment>
<evidence type="ECO:0000256" key="3">
    <source>
        <dbReference type="ARBA" id="ARBA00022638"/>
    </source>
</evidence>
<dbReference type="InterPro" id="IPR002196">
    <property type="entry name" value="Glyco_hydro_24"/>
</dbReference>
<dbReference type="PANTHER" id="PTHR38107:SF3">
    <property type="entry name" value="LYSOZYME RRRD-RELATED"/>
    <property type="match status" value="1"/>
</dbReference>
<dbReference type="Gene3D" id="1.10.530.40">
    <property type="match status" value="1"/>
</dbReference>
<dbReference type="InterPro" id="IPR051018">
    <property type="entry name" value="Bacteriophage_GH24"/>
</dbReference>
<dbReference type="Proteomes" id="UP000635384">
    <property type="component" value="Unassembled WGS sequence"/>
</dbReference>
<evidence type="ECO:0000256" key="5">
    <source>
        <dbReference type="ARBA" id="ARBA00023200"/>
    </source>
</evidence>
<evidence type="ECO:0000313" key="9">
    <source>
        <dbReference type="Proteomes" id="UP000635384"/>
    </source>
</evidence>
<organism evidence="8 9">
    <name type="scientific">Erythrobacter rubeus</name>
    <dbReference type="NCBI Taxonomy" id="2760803"/>
    <lineage>
        <taxon>Bacteria</taxon>
        <taxon>Pseudomonadati</taxon>
        <taxon>Pseudomonadota</taxon>
        <taxon>Alphaproteobacteria</taxon>
        <taxon>Sphingomonadales</taxon>
        <taxon>Erythrobacteraceae</taxon>
        <taxon>Erythrobacter/Porphyrobacter group</taxon>
        <taxon>Erythrobacter</taxon>
    </lineage>
</organism>
<accession>A0ABR8KSY9</accession>
<keyword evidence="9" id="KW-1185">Reference proteome</keyword>
<dbReference type="PANTHER" id="PTHR38107">
    <property type="match status" value="1"/>
</dbReference>
<dbReference type="InterPro" id="IPR033907">
    <property type="entry name" value="Endolysin_autolysin"/>
</dbReference>
<proteinExistence type="inferred from homology"/>
<keyword evidence="2 7" id="KW-0929">Antimicrobial</keyword>
<dbReference type="Pfam" id="PF00959">
    <property type="entry name" value="Phage_lysozyme"/>
    <property type="match status" value="1"/>
</dbReference>
<name>A0ABR8KSY9_9SPHN</name>
<dbReference type="InterPro" id="IPR034690">
    <property type="entry name" value="Endolysin_T4_type"/>
</dbReference>
<dbReference type="CDD" id="cd00737">
    <property type="entry name" value="lyz_endolysin_autolysin"/>
    <property type="match status" value="1"/>
</dbReference>
<keyword evidence="5" id="KW-1035">Host cytoplasm</keyword>
<evidence type="ECO:0000313" key="8">
    <source>
        <dbReference type="EMBL" id="MBD2842527.1"/>
    </source>
</evidence>
<dbReference type="InterPro" id="IPR023347">
    <property type="entry name" value="Lysozyme_dom_sf"/>
</dbReference>
<dbReference type="RefSeq" id="WP_190787980.1">
    <property type="nucleotide sequence ID" value="NZ_JACXLC010000001.1"/>
</dbReference>
<keyword evidence="6 7" id="KW-0326">Glycosidase</keyword>
<dbReference type="HAMAP" id="MF_04110">
    <property type="entry name" value="ENDOLYSIN_T4"/>
    <property type="match status" value="1"/>
</dbReference>
<evidence type="ECO:0000256" key="4">
    <source>
        <dbReference type="ARBA" id="ARBA00022801"/>
    </source>
</evidence>
<sequence length="222" mass="24047">MPATNSRKILFDTIRAILRRGFRQSEVKAIDGALDALHGSEPDTERDSSVQDRVTCGPCLDESPPAIGPRGTALIKRFEGCARLRPDGLIEAYPDPGTGGDPWTIGWGATGPDGTGGRIAAGTVWSQDQCDTRLENDLKRYAQGVARAIGDAPTTQNQFDAMVSFHYNTGAIARATLTRRHVASDYEGAAAEFARWNMAGGRVLKGLVRRRSEEAALYRRAD</sequence>
<dbReference type="EMBL" id="JACXLC010000001">
    <property type="protein sequence ID" value="MBD2842527.1"/>
    <property type="molecule type" value="Genomic_DNA"/>
</dbReference>
<evidence type="ECO:0000256" key="6">
    <source>
        <dbReference type="ARBA" id="ARBA00023295"/>
    </source>
</evidence>
<dbReference type="EC" id="3.2.1.17" evidence="7"/>
<evidence type="ECO:0000256" key="1">
    <source>
        <dbReference type="ARBA" id="ARBA00000632"/>
    </source>
</evidence>
<evidence type="ECO:0000256" key="2">
    <source>
        <dbReference type="ARBA" id="ARBA00022529"/>
    </source>
</evidence>
<comment type="similarity">
    <text evidence="7">Belongs to the glycosyl hydrolase 24 family.</text>
</comment>
<keyword evidence="3 7" id="KW-0081">Bacteriolytic enzyme</keyword>
<reference evidence="8 9" key="1">
    <citation type="submission" date="2020-09" db="EMBL/GenBank/DDBJ databases">
        <authorList>
            <person name="Yoon J.-W."/>
        </authorList>
    </citation>
    <scope>NUCLEOTIDE SEQUENCE [LARGE SCALE GENOMIC DNA]</scope>
    <source>
        <strain evidence="8 9">KMU-140</strain>
    </source>
</reference>
<protein>
    <recommendedName>
        <fullName evidence="7">Lysozyme</fullName>
        <ecNumber evidence="7">3.2.1.17</ecNumber>
    </recommendedName>
</protein>
<evidence type="ECO:0000256" key="7">
    <source>
        <dbReference type="RuleBase" id="RU003788"/>
    </source>
</evidence>
<comment type="catalytic activity">
    <reaction evidence="1 7">
        <text>Hydrolysis of (1-&gt;4)-beta-linkages between N-acetylmuramic acid and N-acetyl-D-glucosamine residues in a peptidoglycan and between N-acetyl-D-glucosamine residues in chitodextrins.</text>
        <dbReference type="EC" id="3.2.1.17"/>
    </reaction>
</comment>